<gene>
    <name evidence="2" type="ORF">DERYTH_LOCUS28569</name>
</gene>
<name>A0A9N9KIP8_9GLOM</name>
<dbReference type="Proteomes" id="UP000789405">
    <property type="component" value="Unassembled WGS sequence"/>
</dbReference>
<feature type="non-terminal residue" evidence="2">
    <location>
        <position position="1"/>
    </location>
</feature>
<evidence type="ECO:0000256" key="1">
    <source>
        <dbReference type="SAM" id="MobiDB-lite"/>
    </source>
</evidence>
<sequence>LPRVTQYGKQKPINSLENKEKSNEKKSKSLEYEKTERIIDWTSVDTNIILNKILSENFEEYNLINTYLPFYGFPFNNINKDKELVEEIKFNLRKYYLLPASDIHRININDLEDENIQQFENELLNGTNTSNVDDNIKLIRNSTIEE</sequence>
<accession>A0A9N9KIP8</accession>
<protein>
    <submittedName>
        <fullName evidence="2">16799_t:CDS:1</fullName>
    </submittedName>
</protein>
<feature type="region of interest" description="Disordered" evidence="1">
    <location>
        <begin position="1"/>
        <end position="29"/>
    </location>
</feature>
<reference evidence="2" key="1">
    <citation type="submission" date="2021-06" db="EMBL/GenBank/DDBJ databases">
        <authorList>
            <person name="Kallberg Y."/>
            <person name="Tangrot J."/>
            <person name="Rosling A."/>
        </authorList>
    </citation>
    <scope>NUCLEOTIDE SEQUENCE</scope>
    <source>
        <strain evidence="2">MA453B</strain>
    </source>
</reference>
<feature type="non-terminal residue" evidence="2">
    <location>
        <position position="146"/>
    </location>
</feature>
<organism evidence="2 3">
    <name type="scientific">Dentiscutata erythropus</name>
    <dbReference type="NCBI Taxonomy" id="1348616"/>
    <lineage>
        <taxon>Eukaryota</taxon>
        <taxon>Fungi</taxon>
        <taxon>Fungi incertae sedis</taxon>
        <taxon>Mucoromycota</taxon>
        <taxon>Glomeromycotina</taxon>
        <taxon>Glomeromycetes</taxon>
        <taxon>Diversisporales</taxon>
        <taxon>Gigasporaceae</taxon>
        <taxon>Dentiscutata</taxon>
    </lineage>
</organism>
<keyword evidence="3" id="KW-1185">Reference proteome</keyword>
<proteinExistence type="predicted"/>
<evidence type="ECO:0000313" key="2">
    <source>
        <dbReference type="EMBL" id="CAG8828869.1"/>
    </source>
</evidence>
<comment type="caution">
    <text evidence="2">The sequence shown here is derived from an EMBL/GenBank/DDBJ whole genome shotgun (WGS) entry which is preliminary data.</text>
</comment>
<dbReference type="AlphaFoldDB" id="A0A9N9KIP8"/>
<feature type="compositionally biased region" description="Basic and acidic residues" evidence="1">
    <location>
        <begin position="17"/>
        <end position="29"/>
    </location>
</feature>
<dbReference type="EMBL" id="CAJVPY010072172">
    <property type="protein sequence ID" value="CAG8828869.1"/>
    <property type="molecule type" value="Genomic_DNA"/>
</dbReference>
<evidence type="ECO:0000313" key="3">
    <source>
        <dbReference type="Proteomes" id="UP000789405"/>
    </source>
</evidence>